<dbReference type="EMBL" id="MH263654">
    <property type="protein sequence ID" value="AWM64204.1"/>
    <property type="molecule type" value="Genomic_DNA"/>
</dbReference>
<keyword evidence="1" id="KW-0614">Plasmid</keyword>
<organism evidence="1">
    <name type="scientific">Klebsiella pneumoniae</name>
    <dbReference type="NCBI Taxonomy" id="573"/>
    <lineage>
        <taxon>Bacteria</taxon>
        <taxon>Pseudomonadati</taxon>
        <taxon>Pseudomonadota</taxon>
        <taxon>Gammaproteobacteria</taxon>
        <taxon>Enterobacterales</taxon>
        <taxon>Enterobacteriaceae</taxon>
        <taxon>Klebsiella/Raoultella group</taxon>
        <taxon>Klebsiella</taxon>
        <taxon>Klebsiella pneumoniae complex</taxon>
    </lineage>
</organism>
<sequence length="74" mass="7927">MRNRRSASQAFDSGSQRQIVSLNALSRDFAGQMLILRHLSGVTSQSSLVIMLILNGVSRASSALQVASVRGPKV</sequence>
<accession>A0A2U8T2A4</accession>
<dbReference type="AlphaFoldDB" id="A0A2U8T2A4"/>
<name>A0A2U8T2A4_KLEPN</name>
<evidence type="ECO:0000313" key="1">
    <source>
        <dbReference type="EMBL" id="AWM64204.1"/>
    </source>
</evidence>
<reference evidence="1" key="1">
    <citation type="submission" date="2018-04" db="EMBL/GenBank/DDBJ databases">
        <title>Outbreak of blaKPC-2 Positive Klebsiella pneumoniae ST11 in a neonate Unit in China.</title>
        <authorList>
            <person name="Dong D."/>
            <person name="Jia N."/>
            <person name="Zhang H."/>
            <person name="Zhao H."/>
            <person name="Liu Z."/>
            <person name="Zhu Y."/>
        </authorList>
    </citation>
    <scope>NUCLEOTIDE SEQUENCE</scope>
    <source>
        <strain evidence="1">QL24</strain>
        <plasmid evidence="1">pKPN-QL24</plasmid>
    </source>
</reference>
<proteinExistence type="predicted"/>
<protein>
    <submittedName>
        <fullName evidence="1">Uncharacterized protein</fullName>
    </submittedName>
</protein>
<geneLocation type="plasmid" evidence="1">
    <name>pKPN-QL24</name>
</geneLocation>